<dbReference type="EMBL" id="ABJB010251109">
    <property type="status" value="NOT_ANNOTATED_CDS"/>
    <property type="molecule type" value="Genomic_DNA"/>
</dbReference>
<reference evidence="3" key="2">
    <citation type="submission" date="2020-05" db="UniProtKB">
        <authorList>
            <consortium name="EnsemblMetazoa"/>
        </authorList>
    </citation>
    <scope>IDENTIFICATION</scope>
    <source>
        <strain evidence="3">wikel</strain>
    </source>
</reference>
<dbReference type="VEuPathDB" id="VectorBase:ISCW004514"/>
<evidence type="ECO:0000313" key="4">
    <source>
        <dbReference type="Proteomes" id="UP000001555"/>
    </source>
</evidence>
<dbReference type="EMBL" id="ABJB010834188">
    <property type="status" value="NOT_ANNOTATED_CDS"/>
    <property type="molecule type" value="Genomic_DNA"/>
</dbReference>
<dbReference type="EnsemblMetazoa" id="ISCW004514-RA">
    <property type="protein sequence ID" value="ISCW004514-PA"/>
    <property type="gene ID" value="ISCW004514"/>
</dbReference>
<feature type="non-terminal residue" evidence="2">
    <location>
        <position position="1"/>
    </location>
</feature>
<feature type="compositionally biased region" description="Polar residues" evidence="1">
    <location>
        <begin position="10"/>
        <end position="19"/>
    </location>
</feature>
<feature type="non-terminal residue" evidence="2">
    <location>
        <position position="96"/>
    </location>
</feature>
<protein>
    <submittedName>
        <fullName evidence="2 3">Uncharacterized protein</fullName>
    </submittedName>
</protein>
<evidence type="ECO:0000256" key="1">
    <source>
        <dbReference type="SAM" id="MobiDB-lite"/>
    </source>
</evidence>
<dbReference type="EMBL" id="ABJB010345543">
    <property type="status" value="NOT_ANNOTATED_CDS"/>
    <property type="molecule type" value="Genomic_DNA"/>
</dbReference>
<organism>
    <name type="scientific">Ixodes scapularis</name>
    <name type="common">Black-legged tick</name>
    <name type="synonym">Deer tick</name>
    <dbReference type="NCBI Taxonomy" id="6945"/>
    <lineage>
        <taxon>Eukaryota</taxon>
        <taxon>Metazoa</taxon>
        <taxon>Ecdysozoa</taxon>
        <taxon>Arthropoda</taxon>
        <taxon>Chelicerata</taxon>
        <taxon>Arachnida</taxon>
        <taxon>Acari</taxon>
        <taxon>Parasitiformes</taxon>
        <taxon>Ixodida</taxon>
        <taxon>Ixodoidea</taxon>
        <taxon>Ixodidae</taxon>
        <taxon>Ixodinae</taxon>
        <taxon>Ixodes</taxon>
    </lineage>
</organism>
<dbReference type="VEuPathDB" id="VectorBase:ISCI004514"/>
<dbReference type="EMBL" id="ABJB010482728">
    <property type="status" value="NOT_ANNOTATED_CDS"/>
    <property type="molecule type" value="Genomic_DNA"/>
</dbReference>
<dbReference type="PaxDb" id="6945-B7PIS8"/>
<sequence>SRIASRETENSLYSGSSAEPSPRDLWPPLHPRLQVKVIVSAPLLPPPPPPSPQVPAFQTPSTDRLLLLRATQRSESVQHRCVRATNESALIHFMTV</sequence>
<gene>
    <name evidence="2" type="ORF">IscW_ISCW004514</name>
</gene>
<dbReference type="HOGENOM" id="CLU_2365542_0_0_1"/>
<accession>B7PIS8</accession>
<evidence type="ECO:0000313" key="3">
    <source>
        <dbReference type="EnsemblMetazoa" id="ISCW004514-PA"/>
    </source>
</evidence>
<feature type="region of interest" description="Disordered" evidence="1">
    <location>
        <begin position="1"/>
        <end position="27"/>
    </location>
</feature>
<keyword evidence="4" id="KW-1185">Reference proteome</keyword>
<dbReference type="InParanoid" id="B7PIS8"/>
<dbReference type="EMBL" id="ABJB010130591">
    <property type="status" value="NOT_ANNOTATED_CDS"/>
    <property type="molecule type" value="Genomic_DNA"/>
</dbReference>
<dbReference type="Proteomes" id="UP000001555">
    <property type="component" value="Unassembled WGS sequence"/>
</dbReference>
<dbReference type="EMBL" id="DS721481">
    <property type="protein sequence ID" value="EEC06500.1"/>
    <property type="molecule type" value="Genomic_DNA"/>
</dbReference>
<dbReference type="EMBL" id="ABJB010108442">
    <property type="status" value="NOT_ANNOTATED_CDS"/>
    <property type="molecule type" value="Genomic_DNA"/>
</dbReference>
<dbReference type="EMBL" id="ABJB010313745">
    <property type="status" value="NOT_ANNOTATED_CDS"/>
    <property type="molecule type" value="Genomic_DNA"/>
</dbReference>
<proteinExistence type="predicted"/>
<reference evidence="2 4" key="1">
    <citation type="submission" date="2008-03" db="EMBL/GenBank/DDBJ databases">
        <title>Annotation of Ixodes scapularis.</title>
        <authorList>
            <consortium name="Ixodes scapularis Genome Project Consortium"/>
            <person name="Caler E."/>
            <person name="Hannick L.I."/>
            <person name="Bidwell S."/>
            <person name="Joardar V."/>
            <person name="Thiagarajan M."/>
            <person name="Amedeo P."/>
            <person name="Galinsky K.J."/>
            <person name="Schobel S."/>
            <person name="Inman J."/>
            <person name="Hostetler J."/>
            <person name="Miller J."/>
            <person name="Hammond M."/>
            <person name="Megy K."/>
            <person name="Lawson D."/>
            <person name="Kodira C."/>
            <person name="Sutton G."/>
            <person name="Meyer J."/>
            <person name="Hill C.A."/>
            <person name="Birren B."/>
            <person name="Nene V."/>
            <person name="Collins F."/>
            <person name="Alarcon-Chaidez F."/>
            <person name="Wikel S."/>
            <person name="Strausberg R."/>
        </authorList>
    </citation>
    <scope>NUCLEOTIDE SEQUENCE [LARGE SCALE GENOMIC DNA]</scope>
    <source>
        <strain evidence="4">Wikel</strain>
        <strain evidence="2">Wikel colony</strain>
    </source>
</reference>
<name>B7PIS8_IXOSC</name>
<evidence type="ECO:0000313" key="2">
    <source>
        <dbReference type="EMBL" id="EEC06500.1"/>
    </source>
</evidence>
<dbReference type="EMBL" id="ABJB010574654">
    <property type="status" value="NOT_ANNOTATED_CDS"/>
    <property type="molecule type" value="Genomic_DNA"/>
</dbReference>
<dbReference type="AlphaFoldDB" id="B7PIS8"/>